<gene>
    <name evidence="2" type="ORF">NEDG_00392</name>
</gene>
<organism evidence="2 3">
    <name type="scientific">Nematocida displodere</name>
    <dbReference type="NCBI Taxonomy" id="1805483"/>
    <lineage>
        <taxon>Eukaryota</taxon>
        <taxon>Fungi</taxon>
        <taxon>Fungi incertae sedis</taxon>
        <taxon>Microsporidia</taxon>
        <taxon>Nematocida</taxon>
    </lineage>
</organism>
<dbReference type="Proteomes" id="UP000185944">
    <property type="component" value="Unassembled WGS sequence"/>
</dbReference>
<dbReference type="RefSeq" id="XP_067545518.1">
    <property type="nucleotide sequence ID" value="XM_067687810.1"/>
</dbReference>
<proteinExistence type="predicted"/>
<dbReference type="GeneID" id="93646742"/>
<feature type="compositionally biased region" description="Low complexity" evidence="1">
    <location>
        <begin position="702"/>
        <end position="715"/>
    </location>
</feature>
<accession>A0A177EJ00</accession>
<dbReference type="EMBL" id="LTDL01000014">
    <property type="protein sequence ID" value="OAG31917.1"/>
    <property type="molecule type" value="Genomic_DNA"/>
</dbReference>
<keyword evidence="3" id="KW-1185">Reference proteome</keyword>
<dbReference type="AlphaFoldDB" id="A0A177EJ00"/>
<evidence type="ECO:0000313" key="2">
    <source>
        <dbReference type="EMBL" id="OAG31917.1"/>
    </source>
</evidence>
<feature type="region of interest" description="Disordered" evidence="1">
    <location>
        <begin position="695"/>
        <end position="721"/>
    </location>
</feature>
<protein>
    <submittedName>
        <fullName evidence="2">Uncharacterized protein</fullName>
    </submittedName>
</protein>
<evidence type="ECO:0000313" key="3">
    <source>
        <dbReference type="Proteomes" id="UP000185944"/>
    </source>
</evidence>
<name>A0A177EJ00_9MICR</name>
<sequence length="920" mass="106090">MKFTVVDAPDEAEGEEALRKEYHRLLQEDSVDGLLDISRRARAEDSPFFRKLYTLALENAFRLSLASRDIDTCTDILDEATSNELLEVKEEYFEEKRDVRKVVFVLNKRLAQSQTLSLLKKRSVVRERYGFGLPSMPQNKVVEVFDSLYPLFWKMYLLVESGELLPSDAVAITQREHVRASWQSKALIWIKWEKYQVHGEYEEAGYRIGAFSSGSYLFSELIQEASSKSAGPADQSVHQVSALDCVASVLEVFSTVWTEPLFFAPEEYSFYRAYLALVDFLPHTKVTPPMLSFIQTNLSLKGSPTEGASPEERSWFAGKISSVSRKCLQSVQKSGGEAARMLHQLNTAPQRRLPREEDILLREMLKGYLAEEASSGDVWEVVAKQSFCEITATSLFFRVLEKAFADNDPNMFLLMVAFLPASTPITQLVEVFEQCSSPFQSYFLMQVLDNPSVTVAEKRTLFLGIQAPLKEIFTYNDAVNLLAISPRGTQLSFFSHFIRQKNFQTRNTIYAPEGRKLALSENKLARSSELIKGYLKNPQRMYLSSLDEANPIFSKILQVFLYRKEYDHALAIRPFDASTITEYISHLHAQIFSSKYDKKYSISTVYELCRKAANLFINCMYNLKSIDDINSLGTVYDKLLSVLLSLEIPFRERTQRLAAEVNSTEKEYLGLKKALSVVRKACKIFPPYNIESAYEENERRNSSTTQSPTNSPNNPKTKREPKRKIVQYKHYKYSSTNCRMFLLYDLWSIFTYKGALSPMCVNILYYCISNIGSLTMVDFDFFVRIRLARMENPFWKIILPKKENVSIRIGIISQTTISSLYSSYIKYLVDTEEEDITCVLFRILKHYKHITPEETEDIIESMFFDKDGKVIYKFSSWIPNQAIIRRKEYFSALFKYLEENNPKTLREVKAELRKEGFLVK</sequence>
<dbReference type="VEuPathDB" id="MicrosporidiaDB:NEDG_00392"/>
<reference evidence="2 3" key="1">
    <citation type="submission" date="2016-02" db="EMBL/GenBank/DDBJ databases">
        <title>Discovery of a natural microsporidian pathogen with a broad tissue tropism in Caenorhabditis elegans.</title>
        <authorList>
            <person name="Luallen R.J."/>
            <person name="Reinke A.W."/>
            <person name="Tong L."/>
            <person name="Botts M.R."/>
            <person name="Felix M.-A."/>
            <person name="Troemel E.R."/>
        </authorList>
    </citation>
    <scope>NUCLEOTIDE SEQUENCE [LARGE SCALE GENOMIC DNA]</scope>
    <source>
        <strain evidence="2 3">JUm2807</strain>
    </source>
</reference>
<comment type="caution">
    <text evidence="2">The sequence shown here is derived from an EMBL/GenBank/DDBJ whole genome shotgun (WGS) entry which is preliminary data.</text>
</comment>
<dbReference type="OrthoDB" id="2195636at2759"/>
<evidence type="ECO:0000256" key="1">
    <source>
        <dbReference type="SAM" id="MobiDB-lite"/>
    </source>
</evidence>